<dbReference type="Proteomes" id="UP000178841">
    <property type="component" value="Unassembled WGS sequence"/>
</dbReference>
<organism evidence="1 2">
    <name type="scientific">Candidatus Lloydbacteria bacterium RIFCSPHIGHO2_01_FULL_41_20</name>
    <dbReference type="NCBI Taxonomy" id="1798657"/>
    <lineage>
        <taxon>Bacteria</taxon>
        <taxon>Candidatus Lloydiibacteriota</taxon>
    </lineage>
</organism>
<dbReference type="GO" id="GO:0016787">
    <property type="term" value="F:hydrolase activity"/>
    <property type="evidence" value="ECO:0007669"/>
    <property type="project" value="UniProtKB-KW"/>
</dbReference>
<dbReference type="InterPro" id="IPR050114">
    <property type="entry name" value="UPF0173_UPF0282_UlaG_hydrolase"/>
</dbReference>
<gene>
    <name evidence="1" type="ORF">A2648_02755</name>
</gene>
<dbReference type="STRING" id="1798657.A2648_02755"/>
<dbReference type="Pfam" id="PF13483">
    <property type="entry name" value="Lactamase_B_3"/>
    <property type="match status" value="1"/>
</dbReference>
<reference evidence="1 2" key="1">
    <citation type="journal article" date="2016" name="Nat. Commun.">
        <title>Thousands of microbial genomes shed light on interconnected biogeochemical processes in an aquifer system.</title>
        <authorList>
            <person name="Anantharaman K."/>
            <person name="Brown C.T."/>
            <person name="Hug L.A."/>
            <person name="Sharon I."/>
            <person name="Castelle C.J."/>
            <person name="Probst A.J."/>
            <person name="Thomas B.C."/>
            <person name="Singh A."/>
            <person name="Wilkins M.J."/>
            <person name="Karaoz U."/>
            <person name="Brodie E.L."/>
            <person name="Williams K.H."/>
            <person name="Hubbard S.S."/>
            <person name="Banfield J.F."/>
        </authorList>
    </citation>
    <scope>NUCLEOTIDE SEQUENCE [LARGE SCALE GENOMIC DNA]</scope>
</reference>
<sequence>MKKDIFVLVLVIIAFVAYALLFGNFNKLGISSTENIMKKVSVIPISHATAVFEWEGNTIYVDPTGGKKSFANSKSPDIILVTDIHGDHLNKETLEAVMGEETVLIAPKAVVDLLPETLAKKATILLNGETINQKGFSILAIPMYNLPESADSFHTKGRGNGYVVERDGIRIYVAGDTADIPEMRALKNIDIALIPMNLPYTMSVENAASGVLAFAPKIVYPYHYRGPEGLNDVGKFKRLVNAENPDIRVILGNWYPETKQLD</sequence>
<evidence type="ECO:0000313" key="2">
    <source>
        <dbReference type="Proteomes" id="UP000178841"/>
    </source>
</evidence>
<dbReference type="EMBL" id="MHLH01000002">
    <property type="protein sequence ID" value="OGZ04736.1"/>
    <property type="molecule type" value="Genomic_DNA"/>
</dbReference>
<dbReference type="Gene3D" id="3.60.15.10">
    <property type="entry name" value="Ribonuclease Z/Hydroxyacylglutathione hydrolase-like"/>
    <property type="match status" value="1"/>
</dbReference>
<protein>
    <submittedName>
        <fullName evidence="1">MBL fold metallo-hydrolase</fullName>
    </submittedName>
</protein>
<dbReference type="InterPro" id="IPR036866">
    <property type="entry name" value="RibonucZ/Hydroxyglut_hydro"/>
</dbReference>
<accession>A0A1G2CTL9</accession>
<dbReference type="SUPFAM" id="SSF56281">
    <property type="entry name" value="Metallo-hydrolase/oxidoreductase"/>
    <property type="match status" value="1"/>
</dbReference>
<keyword evidence="1" id="KW-0378">Hydrolase</keyword>
<name>A0A1G2CTL9_9BACT</name>
<dbReference type="PANTHER" id="PTHR43546:SF8">
    <property type="entry name" value="METALLO-BETA-LACTAMASE DOMAIN-CONTAINING PROTEIN"/>
    <property type="match status" value="1"/>
</dbReference>
<evidence type="ECO:0000313" key="1">
    <source>
        <dbReference type="EMBL" id="OGZ04736.1"/>
    </source>
</evidence>
<dbReference type="AlphaFoldDB" id="A0A1G2CTL9"/>
<proteinExistence type="predicted"/>
<dbReference type="PANTHER" id="PTHR43546">
    <property type="entry name" value="UPF0173 METAL-DEPENDENT HYDROLASE MJ1163-RELATED"/>
    <property type="match status" value="1"/>
</dbReference>
<comment type="caution">
    <text evidence="1">The sequence shown here is derived from an EMBL/GenBank/DDBJ whole genome shotgun (WGS) entry which is preliminary data.</text>
</comment>